<dbReference type="OrthoDB" id="20708at2"/>
<gene>
    <name evidence="2" type="ORF">CSEC_1534</name>
</gene>
<feature type="transmembrane region" description="Helical" evidence="1">
    <location>
        <begin position="73"/>
        <end position="98"/>
    </location>
</feature>
<feature type="transmembrane region" description="Helical" evidence="1">
    <location>
        <begin position="397"/>
        <end position="425"/>
    </location>
</feature>
<evidence type="ECO:0000313" key="2">
    <source>
        <dbReference type="EMBL" id="CDR34348.1"/>
    </source>
</evidence>
<feature type="transmembrane region" description="Helical" evidence="1">
    <location>
        <begin position="48"/>
        <end position="66"/>
    </location>
</feature>
<feature type="transmembrane region" description="Helical" evidence="1">
    <location>
        <begin position="178"/>
        <end position="194"/>
    </location>
</feature>
<evidence type="ECO:0000256" key="1">
    <source>
        <dbReference type="SAM" id="Phobius"/>
    </source>
</evidence>
<reference evidence="2" key="1">
    <citation type="submission" date="2013-12" db="EMBL/GenBank/DDBJ databases">
        <authorList>
            <person name="Linke B."/>
        </authorList>
    </citation>
    <scope>NUCLEOTIDE SEQUENCE [LARGE SCALE GENOMIC DNA]</scope>
    <source>
        <strain evidence="2">CRIB-18</strain>
    </source>
</reference>
<comment type="caution">
    <text evidence="2">The sequence shown here is derived from an EMBL/GenBank/DDBJ whole genome shotgun (WGS) entry which is preliminary data.</text>
</comment>
<dbReference type="RefSeq" id="WP_053331896.1">
    <property type="nucleotide sequence ID" value="NZ_CCEJ010000007.1"/>
</dbReference>
<dbReference type="STRING" id="1437425.CSEC_1534"/>
<organism evidence="2 3">
    <name type="scientific">Candidatus Criblamydia sequanensis CRIB-18</name>
    <dbReference type="NCBI Taxonomy" id="1437425"/>
    <lineage>
        <taxon>Bacteria</taxon>
        <taxon>Pseudomonadati</taxon>
        <taxon>Chlamydiota</taxon>
        <taxon>Chlamydiia</taxon>
        <taxon>Parachlamydiales</taxon>
        <taxon>Candidatus Criblamydiaceae</taxon>
        <taxon>Candidatus Criblamydia</taxon>
    </lineage>
</organism>
<keyword evidence="1" id="KW-0472">Membrane</keyword>
<protein>
    <submittedName>
        <fullName evidence="2">Conserved putative membrane protein</fullName>
    </submittedName>
</protein>
<feature type="transmembrane region" description="Helical" evidence="1">
    <location>
        <begin position="260"/>
        <end position="279"/>
    </location>
</feature>
<dbReference type="Proteomes" id="UP000031552">
    <property type="component" value="Unassembled WGS sequence"/>
</dbReference>
<feature type="transmembrane region" description="Helical" evidence="1">
    <location>
        <begin position="136"/>
        <end position="158"/>
    </location>
</feature>
<sequence>MSSKTLIVFNKKSTLFFIWLVLPLLFIPKINLISMGESETAGIRLDDVILLGFAFIYLFGSFALSREPLKIECFLAAIIFFSIVSFFLNRSFVFLGIIDVQASLFYAVRPLEYFLFFYIGYQCYDYFSLSSIMQKLFVWNASLMLLQKAGIIGAFTNYGYLSNVQDRVTGLCSFPSETGAFLNLLFCYLLFATKPPKKLIQFFGRQLGRFFYDTYFYWLCLFTAYLVILTGSRIALCSHFLVFFIKVIKDLTKGSKVTKFYAAFFLVMGAFVGILGILATESIYHRSRALFSWQNIELVRHVWDEIETFYNPMGNEIVSLTSDYDTSWWLRIHKWCYAFKIFYKNPEVYLMGVGPGFAFAGLDGGFLRILVELGVVGLILHFLFFRELFKISLAMKAMILTFSINMIFFDAYLAYKVMALLFFAAGYDYHVKKNLAGYKMS</sequence>
<dbReference type="eggNOG" id="ENOG502Z9QI">
    <property type="taxonomic scope" value="Bacteria"/>
</dbReference>
<feature type="transmembrane region" description="Helical" evidence="1">
    <location>
        <begin position="366"/>
        <end position="385"/>
    </location>
</feature>
<keyword evidence="3" id="KW-1185">Reference proteome</keyword>
<keyword evidence="1" id="KW-1133">Transmembrane helix</keyword>
<dbReference type="AlphaFoldDB" id="A0A090D2H2"/>
<feature type="transmembrane region" description="Helical" evidence="1">
    <location>
        <begin position="215"/>
        <end position="248"/>
    </location>
</feature>
<feature type="transmembrane region" description="Helical" evidence="1">
    <location>
        <begin position="104"/>
        <end position="124"/>
    </location>
</feature>
<keyword evidence="1" id="KW-0812">Transmembrane</keyword>
<proteinExistence type="predicted"/>
<name>A0A090D2H2_9BACT</name>
<dbReference type="EMBL" id="CCEJ010000007">
    <property type="protein sequence ID" value="CDR34348.1"/>
    <property type="molecule type" value="Genomic_DNA"/>
</dbReference>
<accession>A0A090D2H2</accession>
<reference evidence="2" key="2">
    <citation type="submission" date="2014-09" db="EMBL/GenBank/DDBJ databases">
        <title>Criblamydia sequanensis harbors a mega-plasmid encoding arsenite resistance.</title>
        <authorList>
            <person name="Bertelli C."/>
            <person name="Goesmann A."/>
            <person name="Greub G."/>
        </authorList>
    </citation>
    <scope>NUCLEOTIDE SEQUENCE [LARGE SCALE GENOMIC DNA]</scope>
    <source>
        <strain evidence="2">CRIB-18</strain>
    </source>
</reference>
<evidence type="ECO:0000313" key="3">
    <source>
        <dbReference type="Proteomes" id="UP000031552"/>
    </source>
</evidence>